<evidence type="ECO:0000256" key="3">
    <source>
        <dbReference type="ARBA" id="ARBA00022679"/>
    </source>
</evidence>
<feature type="domain" description="SAM-dependent MTase TRM10-type" evidence="7">
    <location>
        <begin position="79"/>
        <end position="191"/>
    </location>
</feature>
<keyword evidence="2" id="KW-0489">Methyltransferase</keyword>
<evidence type="ECO:0000313" key="8">
    <source>
        <dbReference type="EMBL" id="EDV21058.1"/>
    </source>
</evidence>
<protein>
    <recommendedName>
        <fullName evidence="1">tRNA (guanine(9)-N(1))-methyltransferase</fullName>
        <ecNumber evidence="1">2.1.1.221</ecNumber>
    </recommendedName>
</protein>
<keyword evidence="4" id="KW-0949">S-adenosyl-L-methionine</keyword>
<organism evidence="8 9">
    <name type="scientific">Trichoplax adhaerens</name>
    <name type="common">Trichoplax reptans</name>
    <dbReference type="NCBI Taxonomy" id="10228"/>
    <lineage>
        <taxon>Eukaryota</taxon>
        <taxon>Metazoa</taxon>
        <taxon>Placozoa</taxon>
        <taxon>Uniplacotomia</taxon>
        <taxon>Trichoplacea</taxon>
        <taxon>Trichoplacidae</taxon>
        <taxon>Trichoplax</taxon>
    </lineage>
</organism>
<dbReference type="InterPro" id="IPR007356">
    <property type="entry name" value="tRNA_m1G_MeTrfase_euk"/>
</dbReference>
<evidence type="ECO:0000313" key="9">
    <source>
        <dbReference type="Proteomes" id="UP000009022"/>
    </source>
</evidence>
<dbReference type="Proteomes" id="UP000009022">
    <property type="component" value="Unassembled WGS sequence"/>
</dbReference>
<feature type="compositionally biased region" description="Polar residues" evidence="6">
    <location>
        <begin position="27"/>
        <end position="40"/>
    </location>
</feature>
<dbReference type="PhylomeDB" id="B3S886"/>
<dbReference type="Gene3D" id="3.40.1280.30">
    <property type="match status" value="1"/>
</dbReference>
<reference evidence="8 9" key="1">
    <citation type="journal article" date="2008" name="Nature">
        <title>The Trichoplax genome and the nature of placozoans.</title>
        <authorList>
            <person name="Srivastava M."/>
            <person name="Begovic E."/>
            <person name="Chapman J."/>
            <person name="Putnam N.H."/>
            <person name="Hellsten U."/>
            <person name="Kawashima T."/>
            <person name="Kuo A."/>
            <person name="Mitros T."/>
            <person name="Salamov A."/>
            <person name="Carpenter M.L."/>
            <person name="Signorovitch A.Y."/>
            <person name="Moreno M.A."/>
            <person name="Kamm K."/>
            <person name="Grimwood J."/>
            <person name="Schmutz J."/>
            <person name="Shapiro H."/>
            <person name="Grigoriev I.V."/>
            <person name="Buss L.W."/>
            <person name="Schierwater B."/>
            <person name="Dellaporta S.L."/>
            <person name="Rokhsar D.S."/>
        </authorList>
    </citation>
    <scope>NUCLEOTIDE SEQUENCE [LARGE SCALE GENOMIC DNA]</scope>
    <source>
        <strain evidence="8 9">Grell-BS-1999</strain>
    </source>
</reference>
<proteinExistence type="predicted"/>
<dbReference type="OrthoDB" id="278300at2759"/>
<dbReference type="GeneID" id="6757697"/>
<dbReference type="AlphaFoldDB" id="B3S886"/>
<dbReference type="InterPro" id="IPR038459">
    <property type="entry name" value="MT_TRM10-typ_sf"/>
</dbReference>
<keyword evidence="3" id="KW-0808">Transferase</keyword>
<dbReference type="CTD" id="6757697"/>
<dbReference type="STRING" id="10228.B3S886"/>
<dbReference type="OMA" id="CHEIAIK"/>
<evidence type="ECO:0000259" key="7">
    <source>
        <dbReference type="PROSITE" id="PS51675"/>
    </source>
</evidence>
<dbReference type="InParanoid" id="B3S886"/>
<dbReference type="EC" id="2.1.1.221" evidence="1"/>
<dbReference type="FunFam" id="3.40.1280.30:FF:000016">
    <property type="entry name" value="tRNA methyltransferase 10 homolog A"/>
    <property type="match status" value="1"/>
</dbReference>
<name>B3S886_TRIAD</name>
<dbReference type="EMBL" id="DS985255">
    <property type="protein sequence ID" value="EDV21058.1"/>
    <property type="molecule type" value="Genomic_DNA"/>
</dbReference>
<keyword evidence="9" id="KW-1185">Reference proteome</keyword>
<dbReference type="PANTHER" id="PTHR13563:SF13">
    <property type="entry name" value="TRNA METHYLTRANSFERASE 10 HOMOLOG A"/>
    <property type="match status" value="1"/>
</dbReference>
<dbReference type="FunCoup" id="B3S886">
    <property type="interactions" value="1593"/>
</dbReference>
<sequence length="191" mass="21931">MSCSSQADADDSSEKQAIQDTDPKPLQPSTSQTGQELTKNQIKKIARRQRLLEKVKSNRKQERIKRKERRRLRIANGDVQPRAIKSMSSKCASNIRVAIDMSFDHLMTDGDIAKLLKQLQRCYAENRRAEHALQFYITGLGGRSEQRFKDAVSGYDKWDVYRKSESFLDIFKKEEIVYLTSDSSNVLKGLV</sequence>
<dbReference type="PANTHER" id="PTHR13563">
    <property type="entry name" value="TRNA (GUANINE-9-) METHYLTRANSFERASE"/>
    <property type="match status" value="1"/>
</dbReference>
<gene>
    <name evidence="8" type="ORF">TRIADDRAFT_60447</name>
</gene>
<dbReference type="RefSeq" id="XP_002116388.1">
    <property type="nucleotide sequence ID" value="XM_002116352.1"/>
</dbReference>
<comment type="catalytic activity">
    <reaction evidence="5">
        <text>guanosine(9) in tRNA + S-adenosyl-L-methionine = N(1)-methylguanosine(9) in tRNA + S-adenosyl-L-homocysteine + H(+)</text>
        <dbReference type="Rhea" id="RHEA:43156"/>
        <dbReference type="Rhea" id="RHEA-COMP:10367"/>
        <dbReference type="Rhea" id="RHEA-COMP:10368"/>
        <dbReference type="ChEBI" id="CHEBI:15378"/>
        <dbReference type="ChEBI" id="CHEBI:57856"/>
        <dbReference type="ChEBI" id="CHEBI:59789"/>
        <dbReference type="ChEBI" id="CHEBI:73542"/>
        <dbReference type="ChEBI" id="CHEBI:74269"/>
        <dbReference type="EC" id="2.1.1.221"/>
    </reaction>
</comment>
<dbReference type="GO" id="GO:0032259">
    <property type="term" value="P:methylation"/>
    <property type="evidence" value="ECO:0007669"/>
    <property type="project" value="UniProtKB-KW"/>
</dbReference>
<dbReference type="eggNOG" id="KOG2967">
    <property type="taxonomic scope" value="Eukaryota"/>
</dbReference>
<dbReference type="PROSITE" id="PS51675">
    <property type="entry name" value="SAM_MT_TRM10"/>
    <property type="match status" value="1"/>
</dbReference>
<dbReference type="HOGENOM" id="CLU_1340259_0_0_1"/>
<dbReference type="GO" id="GO:0052905">
    <property type="term" value="F:tRNA (guanosine(9)-N1)-methyltransferase activity"/>
    <property type="evidence" value="ECO:0007669"/>
    <property type="project" value="UniProtKB-EC"/>
</dbReference>
<dbReference type="InterPro" id="IPR028564">
    <property type="entry name" value="MT_TRM10-typ"/>
</dbReference>
<evidence type="ECO:0000256" key="4">
    <source>
        <dbReference type="ARBA" id="ARBA00022691"/>
    </source>
</evidence>
<dbReference type="KEGG" id="tad:TRIADDRAFT_60447"/>
<accession>B3S886</accession>
<evidence type="ECO:0000256" key="5">
    <source>
        <dbReference type="ARBA" id="ARBA00048434"/>
    </source>
</evidence>
<evidence type="ECO:0000256" key="2">
    <source>
        <dbReference type="ARBA" id="ARBA00022603"/>
    </source>
</evidence>
<evidence type="ECO:0000256" key="1">
    <source>
        <dbReference type="ARBA" id="ARBA00012797"/>
    </source>
</evidence>
<evidence type="ECO:0000256" key="6">
    <source>
        <dbReference type="SAM" id="MobiDB-lite"/>
    </source>
</evidence>
<feature type="region of interest" description="Disordered" evidence="6">
    <location>
        <begin position="1"/>
        <end position="41"/>
    </location>
</feature>